<proteinExistence type="predicted"/>
<evidence type="ECO:0000256" key="3">
    <source>
        <dbReference type="ARBA" id="ARBA00022989"/>
    </source>
</evidence>
<gene>
    <name evidence="6" type="ORF">BegalDRAFT_2785</name>
</gene>
<accession>I3CJ27</accession>
<dbReference type="GO" id="GO:0097347">
    <property type="term" value="C:TAM protein secretion complex"/>
    <property type="evidence" value="ECO:0007669"/>
    <property type="project" value="TreeGrafter"/>
</dbReference>
<sequence>MKRWLKRLSLVLLIGLILTLFMAGWGASTETGSHWLIRFAQRWIPGELTIQHIEGSLLNRLVLKNIHYQHEAINVDADSLIFAWQAGALFDLNVHVQQIIANKVKVIIPPSTTPVEPSKEPFSLPEIQLPISIALDDVQLTEFELQTGETSAPFQLKIARAQLSAMIKEQVTLSKLAISGVETQGIRAELNANGHYGLTRPHPVLLDLQWIAQLPDIGEITGKGQLTGDIQKLNLNHQISNPIALQLTLSATDVLNQLGWQAEIQWQDLFYPLDNSAKLIRSQNGKITSSGQLSDYKLQLQTRLSGQDVPMTALQLDAKGNLYSANLDKLQADLLDGRVQAQGFINWKDLLQANLQLDIQQLRINDYVPDLPKEIRLNNKLQAQLNDKQWQLTQETALSNTSAQIQLNAKGSIQALDNPDFNVVLDWQNLQYPLVGASVVNVPTGKATLTGHLQAYQLDLKTQVKTPQIPDSHWQLNAQGDLNQLKQGQLTGDLLQGQLLATLSAQWADKLQAAVDVQLSDIALAPLVAELPPNVKVNARFSADLQDDKVKIQQGKISLPPTDAQITLAGEGLLQPADNPQFKADVTWKNLQFPLIGVPQIQTQAGSVKLAGTLQAYQLTLNTDLSGEQLPKGTWQAEINGNAQQIKLDKLRGEFLQGLVNANGLVELNPLKANLSLSLDKLVLHSLVAEIPATHKLSTQLRAEFANQQLQLAELNITLPPSSLKIAGQAEADLNDAQNPRFKTKLTWQGVRYPFEGKDLLLKDAKGQLSLNGTADNYQLDLLTDIVGQGQIPSGRVIANGNGDKNSFKLKQLQGKLLDGVLTLTGQVAWSPALQWTLNLNGEKLNLAPYTQQASNLALDVRSTGKLDNNQLNADIDITHIKGKIGTYPVQLQATASAQGQQFELKKFNFVSGKNRVTALFLVKTALPLKPVMQKRLNATWDIDAPALAELVPQTGGSLQGKGKISGTLTNPSINATLQGKQLAYADKRLANLDVKINADLQGKQGIDLSIQASDIFQANEKIINSVDLTGQGQIGQHRIALTVKAPENNLQVNIDGGLNLNSLQWQGQISQIVATIEQMGTWSLPKPAPLTVSPDMAQLSNFCLQGYLNRRQPDSLTSICALGGWQAKTGANAELSLSKIPLRLFVPTVTGTLEGRINGTYQNDGSLRANALIDISAGRLLPATDDPNTKPIAHNGGKIKLTIDEQGLNGDILLDLARQNTINGTITMQGFNRLPINPNQPITARLQANFNDLGLLPDILSQAEKAKGAATFHLSIDGNLADPIVQGQFLIKQVEVGLPDLGLQIKDLNADIKTVSRDTIDIKMGFQSGDGKMDITGNVKLLTLTDWQSNIAIKGENVQIINTPDAVANITPDLRLNMSTGKIDVSGKVMIPYANITPTGATISGSGSGGNTVASSPDVVIVNPDKPNNTDKATKGWAITSQLTVILGEDIRLAVMDFNSRLTGALSITLSPNQTMPRATGELQILDGTYRAYGQDLEIERGRIIFAGGSVDNPVLNIEAIRKIRDRTKKVESAGVRIHGTAQAPQLTLFSTPPVPESDILSYIVTGSALGEDVSNAMLSLGTYLTPQLYVGYGLSLVDQNRVFNIRYELSRKWGIEASIGTEDKGADFSYILEW</sequence>
<evidence type="ECO:0000313" key="6">
    <source>
        <dbReference type="EMBL" id="EIJ43620.1"/>
    </source>
</evidence>
<evidence type="ECO:0000313" key="7">
    <source>
        <dbReference type="Proteomes" id="UP000005744"/>
    </source>
</evidence>
<name>I3CJ27_9GAMM</name>
<dbReference type="Proteomes" id="UP000005744">
    <property type="component" value="Unassembled WGS sequence"/>
</dbReference>
<dbReference type="eggNOG" id="COG2911">
    <property type="taxonomic scope" value="Bacteria"/>
</dbReference>
<keyword evidence="4" id="KW-0472">Membrane</keyword>
<dbReference type="EMBL" id="JH600070">
    <property type="protein sequence ID" value="EIJ43620.1"/>
    <property type="molecule type" value="Genomic_DNA"/>
</dbReference>
<evidence type="ECO:0000256" key="4">
    <source>
        <dbReference type="ARBA" id="ARBA00023136"/>
    </source>
</evidence>
<dbReference type="HOGENOM" id="CLU_313015_0_0_6"/>
<keyword evidence="7" id="KW-1185">Reference proteome</keyword>
<evidence type="ECO:0000256" key="2">
    <source>
        <dbReference type="ARBA" id="ARBA00022692"/>
    </source>
</evidence>
<reference evidence="6 7" key="1">
    <citation type="submission" date="2011-11" db="EMBL/GenBank/DDBJ databases">
        <title>Improved High-Quality Draft sequence of Beggiatoa alba B18lD.</title>
        <authorList>
            <consortium name="US DOE Joint Genome Institute"/>
            <person name="Lucas S."/>
            <person name="Han J."/>
            <person name="Lapidus A."/>
            <person name="Cheng J.-F."/>
            <person name="Goodwin L."/>
            <person name="Pitluck S."/>
            <person name="Peters L."/>
            <person name="Mikhailova N."/>
            <person name="Held B."/>
            <person name="Detter J.C."/>
            <person name="Han C."/>
            <person name="Tapia R."/>
            <person name="Land M."/>
            <person name="Hauser L."/>
            <person name="Kyrpides N."/>
            <person name="Ivanova N."/>
            <person name="Pagani I."/>
            <person name="Samuel K."/>
            <person name="Teske A."/>
            <person name="Mueller J."/>
            <person name="Woyke T."/>
        </authorList>
    </citation>
    <scope>NUCLEOTIDE SEQUENCE [LARGE SCALE GENOMIC DNA]</scope>
    <source>
        <strain evidence="6 7">B18LD</strain>
    </source>
</reference>
<dbReference type="STRING" id="395493.BegalDRAFT_2785"/>
<feature type="domain" description="Translocation and assembly module TamB C-terminal" evidence="5">
    <location>
        <begin position="1329"/>
        <end position="1572"/>
    </location>
</feature>
<dbReference type="GO" id="GO:0009306">
    <property type="term" value="P:protein secretion"/>
    <property type="evidence" value="ECO:0007669"/>
    <property type="project" value="InterPro"/>
</dbReference>
<evidence type="ECO:0000256" key="1">
    <source>
        <dbReference type="ARBA" id="ARBA00004167"/>
    </source>
</evidence>
<dbReference type="InterPro" id="IPR007452">
    <property type="entry name" value="TamB_C"/>
</dbReference>
<dbReference type="GO" id="GO:0005886">
    <property type="term" value="C:plasma membrane"/>
    <property type="evidence" value="ECO:0007669"/>
    <property type="project" value="InterPro"/>
</dbReference>
<feature type="domain" description="Translocation and assembly module TamB C-terminal" evidence="5">
    <location>
        <begin position="1577"/>
        <end position="1636"/>
    </location>
</feature>
<dbReference type="PANTHER" id="PTHR36985">
    <property type="entry name" value="TRANSLOCATION AND ASSEMBLY MODULE SUBUNIT TAMB"/>
    <property type="match status" value="1"/>
</dbReference>
<keyword evidence="3" id="KW-1133">Transmembrane helix</keyword>
<dbReference type="Pfam" id="PF04357">
    <property type="entry name" value="TamB"/>
    <property type="match status" value="2"/>
</dbReference>
<protein>
    <recommendedName>
        <fullName evidence="5">Translocation and assembly module TamB C-terminal domain-containing protein</fullName>
    </recommendedName>
</protein>
<evidence type="ECO:0000259" key="5">
    <source>
        <dbReference type="Pfam" id="PF04357"/>
    </source>
</evidence>
<comment type="subcellular location">
    <subcellularLocation>
        <location evidence="1">Membrane</location>
        <topology evidence="1">Single-pass membrane protein</topology>
    </subcellularLocation>
</comment>
<dbReference type="PANTHER" id="PTHR36985:SF1">
    <property type="entry name" value="TRANSLOCATION AND ASSEMBLY MODULE SUBUNIT TAMB"/>
    <property type="match status" value="1"/>
</dbReference>
<organism evidence="6 7">
    <name type="scientific">Beggiatoa alba B18LD</name>
    <dbReference type="NCBI Taxonomy" id="395493"/>
    <lineage>
        <taxon>Bacteria</taxon>
        <taxon>Pseudomonadati</taxon>
        <taxon>Pseudomonadota</taxon>
        <taxon>Gammaproteobacteria</taxon>
        <taxon>Thiotrichales</taxon>
        <taxon>Thiotrichaceae</taxon>
        <taxon>Beggiatoa</taxon>
    </lineage>
</organism>
<keyword evidence="2" id="KW-0812">Transmembrane</keyword>